<accession>A0ABX6K5F8</accession>
<evidence type="ECO:0000256" key="2">
    <source>
        <dbReference type="ARBA" id="ARBA00022438"/>
    </source>
</evidence>
<dbReference type="SUPFAM" id="SSF53187">
    <property type="entry name" value="Zn-dependent exopeptidases"/>
    <property type="match status" value="1"/>
</dbReference>
<dbReference type="Gene3D" id="3.40.630.10">
    <property type="entry name" value="Zn peptidases"/>
    <property type="match status" value="1"/>
</dbReference>
<evidence type="ECO:0000313" key="10">
    <source>
        <dbReference type="Proteomes" id="UP000501408"/>
    </source>
</evidence>
<name>A0ABX6K5F8_SALCS</name>
<dbReference type="PANTHER" id="PTHR11963">
    <property type="entry name" value="LEUCINE AMINOPEPTIDASE-RELATED"/>
    <property type="match status" value="1"/>
</dbReference>
<keyword evidence="7" id="KW-0464">Manganese</keyword>
<dbReference type="RefSeq" id="WP_167314753.1">
    <property type="nucleotide sequence ID" value="NZ_CP050266.1"/>
</dbReference>
<keyword evidence="5" id="KW-0479">Metal-binding</keyword>
<proteinExistence type="inferred from homology"/>
<sequence length="431" mass="46029">MSETLMVTLSHEPAAAHWGENALVSFEADKAVVHAPKGETQRDKVQQAARKLEGQGVPALTLGGDQWDLELAWAFYQGLRGPKNTVAFEQAVLSGADADEFALRQQVGDWVRDIINQTAEEVGPHQLAARAGEFVKSMAPEAVSYKIISGTDLLEQGWNGIYTVGRGSARKPTMLQLDFNPTGDESAPVYACLVGKGITFDSGGYSIKPSDFMASMKADMGGAATATGALAMAIAKGLNKRVKLILCCAENMISSSAYKLGDIITYKNGVTVEVLNTDAEGRLVLADGLMYASEHKPELLIDCATLTGAAKAALGNDYHALFSFDDSLAHRTLEAAQQEGEGMWPLPLAEFHRKLLPSSFADIANASSGAYMPGASTAAAFLSYFVDDYQKGWMHVDCSGTYRKAANDKWAVGATGMGVKTLARVLLDEAK</sequence>
<dbReference type="PANTHER" id="PTHR11963:SF20">
    <property type="entry name" value="PEPTIDASE B"/>
    <property type="match status" value="1"/>
</dbReference>
<evidence type="ECO:0000256" key="7">
    <source>
        <dbReference type="ARBA" id="ARBA00023211"/>
    </source>
</evidence>
<evidence type="ECO:0000256" key="3">
    <source>
        <dbReference type="ARBA" id="ARBA00022490"/>
    </source>
</evidence>
<organism evidence="9 10">
    <name type="scientific">Salinivibrio costicola</name>
    <name type="common">Vibrio costicola</name>
    <dbReference type="NCBI Taxonomy" id="51367"/>
    <lineage>
        <taxon>Bacteria</taxon>
        <taxon>Pseudomonadati</taxon>
        <taxon>Pseudomonadota</taxon>
        <taxon>Gammaproteobacteria</taxon>
        <taxon>Vibrionales</taxon>
        <taxon>Vibrionaceae</taxon>
        <taxon>Salinivibrio</taxon>
    </lineage>
</organism>
<evidence type="ECO:0000256" key="5">
    <source>
        <dbReference type="ARBA" id="ARBA00022723"/>
    </source>
</evidence>
<comment type="similarity">
    <text evidence="1">Belongs to the peptidase M17 family.</text>
</comment>
<evidence type="ECO:0000256" key="4">
    <source>
        <dbReference type="ARBA" id="ARBA00022670"/>
    </source>
</evidence>
<keyword evidence="6 9" id="KW-0378">Hydrolase</keyword>
<dbReference type="InterPro" id="IPR008330">
    <property type="entry name" value="Pept_M17_PepB"/>
</dbReference>
<dbReference type="InterPro" id="IPR000819">
    <property type="entry name" value="Peptidase_M17_C"/>
</dbReference>
<evidence type="ECO:0000313" key="9">
    <source>
        <dbReference type="EMBL" id="QIR06779.1"/>
    </source>
</evidence>
<keyword evidence="2 9" id="KW-0031">Aminopeptidase</keyword>
<reference evidence="9 10" key="1">
    <citation type="submission" date="2020-03" db="EMBL/GenBank/DDBJ databases">
        <title>Genome mining reveals the biosynthetic pathways of PHA and ectoines of the halophilic strain Salinivibrio costicola M318 isolated from fermented shrimp paste.</title>
        <authorList>
            <person name="Doan T.V."/>
            <person name="Tran L.T."/>
            <person name="Trieu T.A."/>
            <person name="Nguyen Q.V."/>
            <person name="Quach T.N."/>
            <person name="Phi T.Q."/>
            <person name="Kumar S."/>
        </authorList>
    </citation>
    <scope>NUCLEOTIDE SEQUENCE [LARGE SCALE GENOMIC DNA]</scope>
    <source>
        <strain evidence="9 10">M318</strain>
    </source>
</reference>
<dbReference type="EC" id="3.4.11.23" evidence="9"/>
<dbReference type="PRINTS" id="PR00481">
    <property type="entry name" value="LAMNOPPTDASE"/>
</dbReference>
<dbReference type="Pfam" id="PF00883">
    <property type="entry name" value="Peptidase_M17"/>
    <property type="match status" value="1"/>
</dbReference>
<dbReference type="InterPro" id="IPR011356">
    <property type="entry name" value="Leucine_aapep/pepB"/>
</dbReference>
<dbReference type="Pfam" id="PF12404">
    <property type="entry name" value="DUF3663"/>
    <property type="match status" value="1"/>
</dbReference>
<dbReference type="InterPro" id="IPR047620">
    <property type="entry name" value="M17_PepB-like_N"/>
</dbReference>
<dbReference type="GO" id="GO:0004177">
    <property type="term" value="F:aminopeptidase activity"/>
    <property type="evidence" value="ECO:0007669"/>
    <property type="project" value="UniProtKB-KW"/>
</dbReference>
<dbReference type="Proteomes" id="UP000501408">
    <property type="component" value="Chromosome 1"/>
</dbReference>
<keyword evidence="10" id="KW-1185">Reference proteome</keyword>
<keyword evidence="4" id="KW-0645">Protease</keyword>
<evidence type="ECO:0000256" key="1">
    <source>
        <dbReference type="ARBA" id="ARBA00009528"/>
    </source>
</evidence>
<gene>
    <name evidence="9" type="primary">pepB</name>
    <name evidence="9" type="ORF">HBA18_10605</name>
</gene>
<protein>
    <submittedName>
        <fullName evidence="9">Aminopeptidase PepB</fullName>
        <ecNumber evidence="9">3.4.11.23</ecNumber>
    </submittedName>
</protein>
<dbReference type="PROSITE" id="PS00631">
    <property type="entry name" value="CYTOSOL_AP"/>
    <property type="match status" value="1"/>
</dbReference>
<dbReference type="PIRSF" id="PIRSF036388">
    <property type="entry name" value="Ctsl_amnpptdse_B"/>
    <property type="match status" value="1"/>
</dbReference>
<evidence type="ECO:0000259" key="8">
    <source>
        <dbReference type="PROSITE" id="PS00631"/>
    </source>
</evidence>
<dbReference type="CDD" id="cd00433">
    <property type="entry name" value="Peptidase_M17"/>
    <property type="match status" value="1"/>
</dbReference>
<feature type="domain" description="Cytosol aminopeptidase" evidence="8">
    <location>
        <begin position="276"/>
        <end position="283"/>
    </location>
</feature>
<dbReference type="NCBIfam" id="NF003450">
    <property type="entry name" value="PRK05015.1"/>
    <property type="match status" value="1"/>
</dbReference>
<keyword evidence="3" id="KW-0963">Cytoplasm</keyword>
<dbReference type="EMBL" id="CP050266">
    <property type="protein sequence ID" value="QIR06779.1"/>
    <property type="molecule type" value="Genomic_DNA"/>
</dbReference>
<evidence type="ECO:0000256" key="6">
    <source>
        <dbReference type="ARBA" id="ARBA00022801"/>
    </source>
</evidence>